<feature type="compositionally biased region" description="Polar residues" evidence="2">
    <location>
        <begin position="34"/>
        <end position="45"/>
    </location>
</feature>
<evidence type="ECO:0000256" key="2">
    <source>
        <dbReference type="SAM" id="MobiDB-lite"/>
    </source>
</evidence>
<protein>
    <submittedName>
        <fullName evidence="3">Uncharacterized protein</fullName>
    </submittedName>
</protein>
<accession>A0A7S0N8S0</accession>
<organism evidence="3">
    <name type="scientific">Cryptomonas curvata</name>
    <dbReference type="NCBI Taxonomy" id="233186"/>
    <lineage>
        <taxon>Eukaryota</taxon>
        <taxon>Cryptophyceae</taxon>
        <taxon>Cryptomonadales</taxon>
        <taxon>Cryptomonadaceae</taxon>
        <taxon>Cryptomonas</taxon>
    </lineage>
</organism>
<feature type="region of interest" description="Disordered" evidence="2">
    <location>
        <begin position="266"/>
        <end position="302"/>
    </location>
</feature>
<feature type="coiled-coil region" evidence="1">
    <location>
        <begin position="180"/>
        <end position="253"/>
    </location>
</feature>
<name>A0A7S0N8S0_9CRYP</name>
<feature type="compositionally biased region" description="Polar residues" evidence="2">
    <location>
        <begin position="14"/>
        <end position="24"/>
    </location>
</feature>
<keyword evidence="1" id="KW-0175">Coiled coil</keyword>
<evidence type="ECO:0000313" key="3">
    <source>
        <dbReference type="EMBL" id="CAD8662493.1"/>
    </source>
</evidence>
<reference evidence="3" key="1">
    <citation type="submission" date="2021-01" db="EMBL/GenBank/DDBJ databases">
        <authorList>
            <person name="Corre E."/>
            <person name="Pelletier E."/>
            <person name="Niang G."/>
            <person name="Scheremetjew M."/>
            <person name="Finn R."/>
            <person name="Kale V."/>
            <person name="Holt S."/>
            <person name="Cochrane G."/>
            <person name="Meng A."/>
            <person name="Brown T."/>
            <person name="Cohen L."/>
        </authorList>
    </citation>
    <scope>NUCLEOTIDE SEQUENCE</scope>
    <source>
        <strain evidence="3">CCAP979/52</strain>
    </source>
</reference>
<proteinExistence type="predicted"/>
<evidence type="ECO:0000256" key="1">
    <source>
        <dbReference type="SAM" id="Coils"/>
    </source>
</evidence>
<feature type="region of interest" description="Disordered" evidence="2">
    <location>
        <begin position="1"/>
        <end position="60"/>
    </location>
</feature>
<sequence length="793" mass="85512">MKKSLDQEGMDLSKSGQNFQTASDRINHARGDPSSFSAGTYQDPNGWSGGNEAEGYNTSSGFTAGTSNRLEEFSSGSGNVFGALGRWSDAVKLMSANIDRGACATLLEEIAALQDDVASRRCATPSVALRSFIDCPLPGLCARIIGELERCGESELPFAEHVSAILDDFVCIQDPACTGKQELAEALAAKNRELKDLSLQLDAHVREREKVRSEQQELAEETMRDLESTTDCLLSLQDEQERIKQSLKEVRLKAAQQRLILESTLEKSGHSIQPMRTEDENELSSRDVDMSGPSAQSVTIERQQEKARGVVLAVQDHINLVYRTADFVKEARSCMGGLVHSMMVKSLQDELETLSQDQEHAEYLRNQLKESPSAPSSASNQHGPATPSVAKRYKSFYTAQLRNMTARHILSRYAAEGLIAYIGSRDRDNHQTDTTVEGTAIQQDSDMADLARQIVDKLDGLRDIALPDDPPGEVMPTARESTLALCGGTSASQHQSGVMASLQCAAALGELAARPAIAGSLIIRGSTLPEDRVAQTCSLVLALGGLGMVPSDLTADLEKDFLSAALVVSEALDAVLCGKSRNSVCVLTSKVAQIQTQDTTDEKSSANGGHDSLSLSSVVAALLQARIRFQWLSKIAVVDIFGCFERPNSTLKGAGVRFFAVDNSSAGISSSLDQTAAQGASSADQNTLCKEWRKAVEAVSVQVAEFVPDLIIACIRCKRSNVSEVSDTSNDPNILFPRKLASEDWIWAGRSLSKLAGRVCQGRLVIMWDLAGGTQLWHGSVSDMTLGVMSPSE</sequence>
<feature type="compositionally biased region" description="Polar residues" evidence="2">
    <location>
        <begin position="369"/>
        <end position="383"/>
    </location>
</feature>
<gene>
    <name evidence="3" type="ORF">CCUR1050_LOCUS32697</name>
</gene>
<dbReference type="AlphaFoldDB" id="A0A7S0N8S0"/>
<feature type="region of interest" description="Disordered" evidence="2">
    <location>
        <begin position="367"/>
        <end position="387"/>
    </location>
</feature>
<dbReference type="EMBL" id="HBEZ01059540">
    <property type="protein sequence ID" value="CAD8662493.1"/>
    <property type="molecule type" value="Transcribed_RNA"/>
</dbReference>